<evidence type="ECO:0000256" key="3">
    <source>
        <dbReference type="ARBA" id="ARBA00022980"/>
    </source>
</evidence>
<dbReference type="SUPFAM" id="SSF50715">
    <property type="entry name" value="Ribosomal protein L25-like"/>
    <property type="match status" value="1"/>
</dbReference>
<accession>A0A381PNW7</accession>
<dbReference type="GO" id="GO:0006412">
    <property type="term" value="P:translation"/>
    <property type="evidence" value="ECO:0007669"/>
    <property type="project" value="InterPro"/>
</dbReference>
<dbReference type="GO" id="GO:0008097">
    <property type="term" value="F:5S rRNA binding"/>
    <property type="evidence" value="ECO:0007669"/>
    <property type="project" value="InterPro"/>
</dbReference>
<dbReference type="InterPro" id="IPR020930">
    <property type="entry name" value="Ribosomal_uL5_bac-type"/>
</dbReference>
<dbReference type="Pfam" id="PF14693">
    <property type="entry name" value="Ribosomal_TL5_C"/>
    <property type="match status" value="1"/>
</dbReference>
<dbReference type="Gene3D" id="2.170.120.20">
    <property type="entry name" value="Ribosomal protein L25, beta domain"/>
    <property type="match status" value="1"/>
</dbReference>
<keyword evidence="3" id="KW-0689">Ribosomal protein</keyword>
<feature type="region of interest" description="Disordered" evidence="5">
    <location>
        <begin position="184"/>
        <end position="231"/>
    </location>
</feature>
<evidence type="ECO:0000313" key="8">
    <source>
        <dbReference type="EMBL" id="SUZ68712.1"/>
    </source>
</evidence>
<dbReference type="PANTHER" id="PTHR33284:SF1">
    <property type="entry name" value="RIBOSOMAL PROTEIN L25_GLN-TRNA SYNTHETASE, ANTI-CODON-BINDING DOMAIN-CONTAINING PROTEIN"/>
    <property type="match status" value="1"/>
</dbReference>
<proteinExistence type="inferred from homology"/>
<feature type="domain" description="Large ribosomal subunit protein bL25 beta" evidence="7">
    <location>
        <begin position="100"/>
        <end position="183"/>
    </location>
</feature>
<dbReference type="AlphaFoldDB" id="A0A381PNW7"/>
<feature type="domain" description="Large ribosomal subunit protein bL25 L25" evidence="6">
    <location>
        <begin position="8"/>
        <end position="92"/>
    </location>
</feature>
<gene>
    <name evidence="8" type="ORF">METZ01_LOCUS21566</name>
</gene>
<dbReference type="PANTHER" id="PTHR33284">
    <property type="entry name" value="RIBOSOMAL PROTEIN L25/GLN-TRNA SYNTHETASE, ANTI-CODON-BINDING DOMAIN-CONTAINING PROTEIN"/>
    <property type="match status" value="1"/>
</dbReference>
<evidence type="ECO:0000259" key="6">
    <source>
        <dbReference type="Pfam" id="PF01386"/>
    </source>
</evidence>
<protein>
    <submittedName>
        <fullName evidence="8">Uncharacterized protein</fullName>
    </submittedName>
</protein>
<dbReference type="InterPro" id="IPR011035">
    <property type="entry name" value="Ribosomal_bL25/Gln-tRNA_synth"/>
</dbReference>
<evidence type="ECO:0000256" key="2">
    <source>
        <dbReference type="ARBA" id="ARBA00022884"/>
    </source>
</evidence>
<dbReference type="InterPro" id="IPR037121">
    <property type="entry name" value="Ribosomal_bL25_C"/>
</dbReference>
<dbReference type="HAMAP" id="MF_01334">
    <property type="entry name" value="Ribosomal_bL25_CTC"/>
    <property type="match status" value="1"/>
</dbReference>
<organism evidence="8">
    <name type="scientific">marine metagenome</name>
    <dbReference type="NCBI Taxonomy" id="408172"/>
    <lineage>
        <taxon>unclassified sequences</taxon>
        <taxon>metagenomes</taxon>
        <taxon>ecological metagenomes</taxon>
    </lineage>
</organism>
<evidence type="ECO:0000256" key="1">
    <source>
        <dbReference type="ARBA" id="ARBA00022730"/>
    </source>
</evidence>
<evidence type="ECO:0000256" key="4">
    <source>
        <dbReference type="ARBA" id="ARBA00023274"/>
    </source>
</evidence>
<dbReference type="InterPro" id="IPR029751">
    <property type="entry name" value="Ribosomal_L25_dom"/>
</dbReference>
<dbReference type="GO" id="GO:0022625">
    <property type="term" value="C:cytosolic large ribosomal subunit"/>
    <property type="evidence" value="ECO:0007669"/>
    <property type="project" value="TreeGrafter"/>
</dbReference>
<name>A0A381PNW7_9ZZZZ</name>
<dbReference type="NCBIfam" id="TIGR00731">
    <property type="entry name" value="bL25_bact_ctc"/>
    <property type="match status" value="1"/>
</dbReference>
<keyword evidence="2" id="KW-0694">RNA-binding</keyword>
<keyword evidence="1" id="KW-0699">rRNA-binding</keyword>
<feature type="compositionally biased region" description="Basic and acidic residues" evidence="5">
    <location>
        <begin position="218"/>
        <end position="231"/>
    </location>
</feature>
<sequence length="231" mass="25741">MASSYYKLNIENRTLTRTKGAKALRRNDTIPGVLYYKGDETINVAINKLALYQAIHSGQRIYEIEIAGDTQYVMVKELQYHPVSDDVIHIDLMRVRRSEKIKIAVPLVLIGEAAGIKEGGVLSQAMTQVEIECFPTDVPEKIELDITELEMNSAYSVADVKVTDEEITILSALDLNVVSIHPPAAEEEPLVEEEEMIEGEEIEGEEGTETPDEESKDENDKKKTGDSAEES</sequence>
<evidence type="ECO:0000256" key="5">
    <source>
        <dbReference type="SAM" id="MobiDB-lite"/>
    </source>
</evidence>
<evidence type="ECO:0000259" key="7">
    <source>
        <dbReference type="Pfam" id="PF14693"/>
    </source>
</evidence>
<dbReference type="GO" id="GO:0003735">
    <property type="term" value="F:structural constituent of ribosome"/>
    <property type="evidence" value="ECO:0007669"/>
    <property type="project" value="InterPro"/>
</dbReference>
<reference evidence="8" key="1">
    <citation type="submission" date="2018-05" db="EMBL/GenBank/DDBJ databases">
        <authorList>
            <person name="Lanie J.A."/>
            <person name="Ng W.-L."/>
            <person name="Kazmierczak K.M."/>
            <person name="Andrzejewski T.M."/>
            <person name="Davidsen T.M."/>
            <person name="Wayne K.J."/>
            <person name="Tettelin H."/>
            <person name="Glass J.I."/>
            <person name="Rusch D."/>
            <person name="Podicherti R."/>
            <person name="Tsui H.-C.T."/>
            <person name="Winkler M.E."/>
        </authorList>
    </citation>
    <scope>NUCLEOTIDE SEQUENCE</scope>
</reference>
<dbReference type="EMBL" id="UINC01001041">
    <property type="protein sequence ID" value="SUZ68712.1"/>
    <property type="molecule type" value="Genomic_DNA"/>
</dbReference>
<feature type="compositionally biased region" description="Acidic residues" evidence="5">
    <location>
        <begin position="185"/>
        <end position="217"/>
    </location>
</feature>
<dbReference type="InterPro" id="IPR020057">
    <property type="entry name" value="Ribosomal_bL25_b-dom"/>
</dbReference>
<dbReference type="Pfam" id="PF01386">
    <property type="entry name" value="Ribosomal_L25p"/>
    <property type="match status" value="1"/>
</dbReference>
<keyword evidence="4" id="KW-0687">Ribonucleoprotein</keyword>
<dbReference type="CDD" id="cd00495">
    <property type="entry name" value="Ribosomal_L25_TL5_CTC"/>
    <property type="match status" value="1"/>
</dbReference>
<dbReference type="InterPro" id="IPR020056">
    <property type="entry name" value="Rbsml_bL25/Gln-tRNA_synth_N"/>
</dbReference>
<dbReference type="InterPro" id="IPR001021">
    <property type="entry name" value="Ribosomal_bL25_long"/>
</dbReference>
<dbReference type="Gene3D" id="2.40.240.10">
    <property type="entry name" value="Ribosomal Protein L25, Chain P"/>
    <property type="match status" value="1"/>
</dbReference>